<protein>
    <submittedName>
        <fullName evidence="9">Zinc/manganese transport system permease protein</fullName>
    </submittedName>
</protein>
<evidence type="ECO:0000256" key="6">
    <source>
        <dbReference type="RuleBase" id="RU003943"/>
    </source>
</evidence>
<evidence type="ECO:0000313" key="10">
    <source>
        <dbReference type="EMBL" id="VFK11551.1"/>
    </source>
</evidence>
<evidence type="ECO:0000256" key="2">
    <source>
        <dbReference type="ARBA" id="ARBA00008034"/>
    </source>
</evidence>
<feature type="transmembrane region" description="Helical" evidence="7">
    <location>
        <begin position="224"/>
        <end position="244"/>
    </location>
</feature>
<keyword evidence="5 7" id="KW-0472">Membrane</keyword>
<dbReference type="EMBL" id="CAADFA010000234">
    <property type="protein sequence ID" value="VFJ58816.1"/>
    <property type="molecule type" value="Genomic_DNA"/>
</dbReference>
<dbReference type="InterPro" id="IPR001626">
    <property type="entry name" value="ABC_TroCD"/>
</dbReference>
<evidence type="ECO:0000256" key="7">
    <source>
        <dbReference type="SAM" id="Phobius"/>
    </source>
</evidence>
<evidence type="ECO:0000256" key="4">
    <source>
        <dbReference type="ARBA" id="ARBA00022989"/>
    </source>
</evidence>
<sequence length="272" mass="28942">MTSIVGPALAAGLMIALTHAPLGIEVLKRGIIFIDLAVAQVAGLGLVAAEILLHEPLPWSMQTLALACAVAAGLFFRKIEKVMPEHQEALIGVSFVLAASLAILLLADHPHGGREIQYLLSGQMLFVTWTDVIHHAPIYGAILAAWFLKPVLRNGLGFYLIFALAITSSVQLVGVYVVFASLILPALAAVKSGRPHITAWLCGILSVTMGIALSVLTDLPTGPVLVTSFTVTAIVLSNLYKFWLLSDSGLIDGMRKHSVTEPQPKIGTTKNN</sequence>
<keyword evidence="3 6" id="KW-0812">Transmembrane</keyword>
<dbReference type="AlphaFoldDB" id="A0A450SXN1"/>
<dbReference type="GO" id="GO:0010043">
    <property type="term" value="P:response to zinc ion"/>
    <property type="evidence" value="ECO:0007669"/>
    <property type="project" value="TreeGrafter"/>
</dbReference>
<feature type="transmembrane region" description="Helical" evidence="7">
    <location>
        <begin position="160"/>
        <end position="185"/>
    </location>
</feature>
<feature type="transmembrane region" description="Helical" evidence="7">
    <location>
        <begin position="59"/>
        <end position="77"/>
    </location>
</feature>
<dbReference type="GO" id="GO:0043190">
    <property type="term" value="C:ATP-binding cassette (ABC) transporter complex"/>
    <property type="evidence" value="ECO:0007669"/>
    <property type="project" value="InterPro"/>
</dbReference>
<feature type="transmembrane region" description="Helical" evidence="7">
    <location>
        <begin position="127"/>
        <end position="148"/>
    </location>
</feature>
<accession>A0A450SXN1</accession>
<comment type="similarity">
    <text evidence="2 6">Belongs to the ABC-3 integral membrane protein family.</text>
</comment>
<keyword evidence="4 7" id="KW-1133">Transmembrane helix</keyword>
<evidence type="ECO:0000256" key="5">
    <source>
        <dbReference type="ARBA" id="ARBA00023136"/>
    </source>
</evidence>
<comment type="subcellular location">
    <subcellularLocation>
        <location evidence="6">Cell membrane</location>
        <topology evidence="6">Multi-pass membrane protein</topology>
    </subcellularLocation>
    <subcellularLocation>
        <location evidence="1">Membrane</location>
        <topology evidence="1">Multi-pass membrane protein</topology>
    </subcellularLocation>
</comment>
<dbReference type="InterPro" id="IPR037294">
    <property type="entry name" value="ABC_BtuC-like"/>
</dbReference>
<dbReference type="Pfam" id="PF00950">
    <property type="entry name" value="ABC-3"/>
    <property type="match status" value="2"/>
</dbReference>
<feature type="transmembrane region" description="Helical" evidence="7">
    <location>
        <begin position="6"/>
        <end position="24"/>
    </location>
</feature>
<evidence type="ECO:0000313" key="9">
    <source>
        <dbReference type="EMBL" id="VFJ58816.1"/>
    </source>
</evidence>
<feature type="transmembrane region" description="Helical" evidence="7">
    <location>
        <begin position="197"/>
        <end position="217"/>
    </location>
</feature>
<name>A0A450SXN1_9GAMM</name>
<evidence type="ECO:0000256" key="3">
    <source>
        <dbReference type="ARBA" id="ARBA00022692"/>
    </source>
</evidence>
<reference evidence="9" key="1">
    <citation type="submission" date="2019-02" db="EMBL/GenBank/DDBJ databases">
        <authorList>
            <person name="Gruber-Vodicka R. H."/>
            <person name="Seah K. B. B."/>
        </authorList>
    </citation>
    <scope>NUCLEOTIDE SEQUENCE</scope>
    <source>
        <strain evidence="8">BECK_BZ163</strain>
        <strain evidence="10">BECK_BZ164</strain>
        <strain evidence="9">BECK_BZ165</strain>
    </source>
</reference>
<gene>
    <name evidence="8" type="ORF">BECKFM1743A_GA0114220_102144</name>
    <name evidence="10" type="ORF">BECKFM1743B_GA0114221_101925</name>
    <name evidence="9" type="ORF">BECKFM1743C_GA0114222_102344</name>
</gene>
<dbReference type="PANTHER" id="PTHR30477:SF19">
    <property type="entry name" value="METAL ABC TRANSPORTER PERMEASE"/>
    <property type="match status" value="1"/>
</dbReference>
<dbReference type="PANTHER" id="PTHR30477">
    <property type="entry name" value="ABC-TRANSPORTER METAL-BINDING PROTEIN"/>
    <property type="match status" value="1"/>
</dbReference>
<dbReference type="SUPFAM" id="SSF81345">
    <property type="entry name" value="ABC transporter involved in vitamin B12 uptake, BtuC"/>
    <property type="match status" value="1"/>
</dbReference>
<proteinExistence type="inferred from homology"/>
<dbReference type="GO" id="GO:0055085">
    <property type="term" value="P:transmembrane transport"/>
    <property type="evidence" value="ECO:0007669"/>
    <property type="project" value="InterPro"/>
</dbReference>
<evidence type="ECO:0000256" key="1">
    <source>
        <dbReference type="ARBA" id="ARBA00004141"/>
    </source>
</evidence>
<feature type="transmembrane region" description="Helical" evidence="7">
    <location>
        <begin position="31"/>
        <end position="53"/>
    </location>
</feature>
<dbReference type="EMBL" id="CAADEZ010000214">
    <property type="protein sequence ID" value="VFJ58411.1"/>
    <property type="molecule type" value="Genomic_DNA"/>
</dbReference>
<evidence type="ECO:0000313" key="8">
    <source>
        <dbReference type="EMBL" id="VFJ58411.1"/>
    </source>
</evidence>
<dbReference type="EMBL" id="CAADFL010000192">
    <property type="protein sequence ID" value="VFK11551.1"/>
    <property type="molecule type" value="Genomic_DNA"/>
</dbReference>
<keyword evidence="6" id="KW-0813">Transport</keyword>
<feature type="transmembrane region" description="Helical" evidence="7">
    <location>
        <begin position="89"/>
        <end position="107"/>
    </location>
</feature>
<organism evidence="9">
    <name type="scientific">Candidatus Kentrum sp. FM</name>
    <dbReference type="NCBI Taxonomy" id="2126340"/>
    <lineage>
        <taxon>Bacteria</taxon>
        <taxon>Pseudomonadati</taxon>
        <taxon>Pseudomonadota</taxon>
        <taxon>Gammaproteobacteria</taxon>
        <taxon>Candidatus Kentrum</taxon>
    </lineage>
</organism>